<dbReference type="EMBL" id="RDQO01000003">
    <property type="protein sequence ID" value="RMX05986.1"/>
    <property type="molecule type" value="Genomic_DNA"/>
</dbReference>
<dbReference type="Proteomes" id="UP000278006">
    <property type="component" value="Unassembled WGS sequence"/>
</dbReference>
<name>A0A3M6QSH3_9BURK</name>
<evidence type="ECO:0000256" key="1">
    <source>
        <dbReference type="SAM" id="Phobius"/>
    </source>
</evidence>
<keyword evidence="1" id="KW-0812">Transmembrane</keyword>
<keyword evidence="1" id="KW-1133">Transmembrane helix</keyword>
<comment type="caution">
    <text evidence="2">The sequence shown here is derived from an EMBL/GenBank/DDBJ whole genome shotgun (WGS) entry which is preliminary data.</text>
</comment>
<organism evidence="2 3">
    <name type="scientific">Corticibacter populi</name>
    <dbReference type="NCBI Taxonomy" id="1550736"/>
    <lineage>
        <taxon>Bacteria</taxon>
        <taxon>Pseudomonadati</taxon>
        <taxon>Pseudomonadota</taxon>
        <taxon>Betaproteobacteria</taxon>
        <taxon>Burkholderiales</taxon>
        <taxon>Comamonadaceae</taxon>
        <taxon>Corticibacter</taxon>
    </lineage>
</organism>
<keyword evidence="1" id="KW-0472">Membrane</keyword>
<accession>A0A3M6QSH3</accession>
<dbReference type="AlphaFoldDB" id="A0A3M6QSH3"/>
<evidence type="ECO:0000313" key="3">
    <source>
        <dbReference type="Proteomes" id="UP000278006"/>
    </source>
</evidence>
<reference evidence="2 3" key="1">
    <citation type="submission" date="2018-10" db="EMBL/GenBank/DDBJ databases">
        <title>Draft genome of Cortibacter populi DSM10536.</title>
        <authorList>
            <person name="Bernier A.-M."/>
            <person name="Bernard K."/>
        </authorList>
    </citation>
    <scope>NUCLEOTIDE SEQUENCE [LARGE SCALE GENOMIC DNA]</scope>
    <source>
        <strain evidence="2 3">DSM 105136</strain>
    </source>
</reference>
<keyword evidence="3" id="KW-1185">Reference proteome</keyword>
<sequence length="374" mass="40555">MFKLGFWLLRLLLVLLAVAAALVWWQRGQLAVLALTRTDPLPEVEALVARQRYAEAAELLDFFLQYDYVRTRPEAQQLHEAIETRRSSLSYQAGKIAEGVLHGRSDENIGQIAGIASDFLVIGDLRDLGIQAWRYARDEETDPVLIALSSLGLAASAAQLGSAWGSAATAGAGAPALAASTSAKSTITTLKTLRHLGRLPAWLSETLVQSARQLRRQRNTDGLAPLQAIFADVATLQATPSGLRLLAATRDATDLRSAARFAKIHGRHSGTLQRIGGTALVGNVQLSERLGRDAVELAATYGQRGLRVLGQTGALRFAKYSARAAKIGWKGDIWRLLAGWLARLPGALLLALMAAGLLALWPRRRMRRVRAPVR</sequence>
<gene>
    <name evidence="2" type="ORF">D8I35_12680</name>
</gene>
<proteinExistence type="predicted"/>
<evidence type="ECO:0000313" key="2">
    <source>
        <dbReference type="EMBL" id="RMX05986.1"/>
    </source>
</evidence>
<feature type="transmembrane region" description="Helical" evidence="1">
    <location>
        <begin position="340"/>
        <end position="361"/>
    </location>
</feature>
<dbReference type="OrthoDB" id="8895063at2"/>
<dbReference type="RefSeq" id="WP_122229776.1">
    <property type="nucleotide sequence ID" value="NZ_RDQO01000003.1"/>
</dbReference>
<protein>
    <submittedName>
        <fullName evidence="2">Uncharacterized protein</fullName>
    </submittedName>
</protein>